<evidence type="ECO:0000313" key="20">
    <source>
        <dbReference type="Proteomes" id="UP000215002"/>
    </source>
</evidence>
<feature type="transmembrane region" description="Helical" evidence="15">
    <location>
        <begin position="305"/>
        <end position="324"/>
    </location>
</feature>
<dbReference type="Pfam" id="PF00072">
    <property type="entry name" value="Response_reg"/>
    <property type="match status" value="1"/>
</dbReference>
<evidence type="ECO:0000256" key="1">
    <source>
        <dbReference type="ARBA" id="ARBA00000085"/>
    </source>
</evidence>
<dbReference type="CDD" id="cd16922">
    <property type="entry name" value="HATPase_EvgS-ArcB-TorS-like"/>
    <property type="match status" value="1"/>
</dbReference>
<feature type="modified residue" description="Phosphohistidine" evidence="13">
    <location>
        <position position="771"/>
    </location>
</feature>
<dbReference type="CDD" id="cd17546">
    <property type="entry name" value="REC_hyHK_CKI1_RcsC-like"/>
    <property type="match status" value="1"/>
</dbReference>
<keyword evidence="20" id="KW-1185">Reference proteome</keyword>
<evidence type="ECO:0000259" key="16">
    <source>
        <dbReference type="PROSITE" id="PS50109"/>
    </source>
</evidence>
<dbReference type="Gene3D" id="3.30.565.10">
    <property type="entry name" value="Histidine kinase-like ATPase, C-terminal domain"/>
    <property type="match status" value="1"/>
</dbReference>
<dbReference type="PROSITE" id="PS50110">
    <property type="entry name" value="RESPONSE_REGULATORY"/>
    <property type="match status" value="1"/>
</dbReference>
<dbReference type="OrthoDB" id="9797097at2"/>
<dbReference type="PROSITE" id="PS50109">
    <property type="entry name" value="HIS_KIN"/>
    <property type="match status" value="1"/>
</dbReference>
<gene>
    <name evidence="19" type="ORF">MuYL_0015</name>
</gene>
<evidence type="ECO:0000256" key="2">
    <source>
        <dbReference type="ARBA" id="ARBA00004429"/>
    </source>
</evidence>
<dbReference type="Gene3D" id="3.40.50.2300">
    <property type="match status" value="1"/>
</dbReference>
<dbReference type="InterPro" id="IPR036097">
    <property type="entry name" value="HisK_dim/P_sf"/>
</dbReference>
<feature type="modified residue" description="4-aspartylphosphate" evidence="14">
    <location>
        <position position="645"/>
    </location>
</feature>
<dbReference type="SUPFAM" id="SSF47384">
    <property type="entry name" value="Homodimeric domain of signal transducing histidine kinase"/>
    <property type="match status" value="1"/>
</dbReference>
<evidence type="ECO:0000256" key="11">
    <source>
        <dbReference type="ARBA" id="ARBA00022989"/>
    </source>
</evidence>
<dbReference type="AlphaFoldDB" id="A0A223NQH5"/>
<evidence type="ECO:0000256" key="14">
    <source>
        <dbReference type="PROSITE-ProRule" id="PRU00169"/>
    </source>
</evidence>
<keyword evidence="12 15" id="KW-0472">Membrane</keyword>
<evidence type="ECO:0000256" key="8">
    <source>
        <dbReference type="ARBA" id="ARBA00022692"/>
    </source>
</evidence>
<dbReference type="InterPro" id="IPR036641">
    <property type="entry name" value="HPT_dom_sf"/>
</dbReference>
<evidence type="ECO:0000256" key="3">
    <source>
        <dbReference type="ARBA" id="ARBA00012438"/>
    </source>
</evidence>
<dbReference type="Pfam" id="PF02518">
    <property type="entry name" value="HATPase_c"/>
    <property type="match status" value="1"/>
</dbReference>
<keyword evidence="9" id="KW-0418">Kinase</keyword>
<organism evidence="19 20">
    <name type="scientific">Mucilaginibacter xinganensis</name>
    <dbReference type="NCBI Taxonomy" id="1234841"/>
    <lineage>
        <taxon>Bacteria</taxon>
        <taxon>Pseudomonadati</taxon>
        <taxon>Bacteroidota</taxon>
        <taxon>Sphingobacteriia</taxon>
        <taxon>Sphingobacteriales</taxon>
        <taxon>Sphingobacteriaceae</taxon>
        <taxon>Mucilaginibacter</taxon>
    </lineage>
</organism>
<keyword evidence="10" id="KW-0067">ATP-binding</keyword>
<dbReference type="InterPro" id="IPR003661">
    <property type="entry name" value="HisK_dim/P_dom"/>
</dbReference>
<evidence type="ECO:0000256" key="15">
    <source>
        <dbReference type="SAM" id="Phobius"/>
    </source>
</evidence>
<dbReference type="Gene3D" id="1.20.120.160">
    <property type="entry name" value="HPT domain"/>
    <property type="match status" value="1"/>
</dbReference>
<dbReference type="RefSeq" id="WP_094568583.1">
    <property type="nucleotide sequence ID" value="NZ_CP022743.1"/>
</dbReference>
<evidence type="ECO:0000256" key="10">
    <source>
        <dbReference type="ARBA" id="ARBA00022840"/>
    </source>
</evidence>
<dbReference type="EMBL" id="CP022743">
    <property type="protein sequence ID" value="ASU31918.1"/>
    <property type="molecule type" value="Genomic_DNA"/>
</dbReference>
<dbReference type="Proteomes" id="UP000215002">
    <property type="component" value="Chromosome"/>
</dbReference>
<protein>
    <recommendedName>
        <fullName evidence="3">histidine kinase</fullName>
        <ecNumber evidence="3">2.7.13.3</ecNumber>
    </recommendedName>
</protein>
<keyword evidence="8 15" id="KW-0812">Transmembrane</keyword>
<dbReference type="Pfam" id="PF00512">
    <property type="entry name" value="HisKA"/>
    <property type="match status" value="1"/>
</dbReference>
<dbReference type="Gene3D" id="1.10.287.130">
    <property type="match status" value="1"/>
</dbReference>
<name>A0A223NQH5_9SPHI</name>
<dbReference type="SMART" id="SM00448">
    <property type="entry name" value="REC"/>
    <property type="match status" value="1"/>
</dbReference>
<dbReference type="GO" id="GO:0000155">
    <property type="term" value="F:phosphorelay sensor kinase activity"/>
    <property type="evidence" value="ECO:0007669"/>
    <property type="project" value="InterPro"/>
</dbReference>
<reference evidence="19 20" key="1">
    <citation type="submission" date="2017-08" db="EMBL/GenBank/DDBJ databases">
        <title>Complete genome sequence of Mucilaginibacter sp. strain BJC16-A31.</title>
        <authorList>
            <consortium name="Henan University of Science and Technology"/>
            <person name="You X."/>
        </authorList>
    </citation>
    <scope>NUCLEOTIDE SEQUENCE [LARGE SCALE GENOMIC DNA]</scope>
    <source>
        <strain evidence="19 20">BJC16-A31</strain>
    </source>
</reference>
<dbReference type="InterPro" id="IPR004358">
    <property type="entry name" value="Sig_transdc_His_kin-like_C"/>
</dbReference>
<dbReference type="InterPro" id="IPR011006">
    <property type="entry name" value="CheY-like_superfamily"/>
</dbReference>
<proteinExistence type="predicted"/>
<keyword evidence="5" id="KW-0997">Cell inner membrane</keyword>
<dbReference type="SUPFAM" id="SSF52172">
    <property type="entry name" value="CheY-like"/>
    <property type="match status" value="1"/>
</dbReference>
<dbReference type="PROSITE" id="PS50894">
    <property type="entry name" value="HPT"/>
    <property type="match status" value="1"/>
</dbReference>
<comment type="subcellular location">
    <subcellularLocation>
        <location evidence="2">Cell inner membrane</location>
        <topology evidence="2">Multi-pass membrane protein</topology>
    </subcellularLocation>
</comment>
<evidence type="ECO:0000256" key="4">
    <source>
        <dbReference type="ARBA" id="ARBA00022475"/>
    </source>
</evidence>
<dbReference type="PANTHER" id="PTHR43047">
    <property type="entry name" value="TWO-COMPONENT HISTIDINE PROTEIN KINASE"/>
    <property type="match status" value="1"/>
</dbReference>
<dbReference type="SUPFAM" id="SSF47226">
    <property type="entry name" value="Histidine-containing phosphotransfer domain, HPT domain"/>
    <property type="match status" value="1"/>
</dbReference>
<evidence type="ECO:0000313" key="19">
    <source>
        <dbReference type="EMBL" id="ASU31918.1"/>
    </source>
</evidence>
<dbReference type="SMART" id="SM00387">
    <property type="entry name" value="HATPase_c"/>
    <property type="match status" value="1"/>
</dbReference>
<evidence type="ECO:0000259" key="18">
    <source>
        <dbReference type="PROSITE" id="PS50894"/>
    </source>
</evidence>
<dbReference type="EC" id="2.7.13.3" evidence="3"/>
<dbReference type="CDD" id="cd00082">
    <property type="entry name" value="HisKA"/>
    <property type="match status" value="1"/>
</dbReference>
<evidence type="ECO:0000256" key="12">
    <source>
        <dbReference type="ARBA" id="ARBA00023136"/>
    </source>
</evidence>
<evidence type="ECO:0000256" key="7">
    <source>
        <dbReference type="ARBA" id="ARBA00022679"/>
    </source>
</evidence>
<evidence type="ECO:0000256" key="6">
    <source>
        <dbReference type="ARBA" id="ARBA00022553"/>
    </source>
</evidence>
<dbReference type="SMART" id="SM00388">
    <property type="entry name" value="HisKA"/>
    <property type="match status" value="1"/>
</dbReference>
<dbReference type="KEGG" id="muc:MuYL_0015"/>
<dbReference type="FunFam" id="3.30.565.10:FF:000010">
    <property type="entry name" value="Sensor histidine kinase RcsC"/>
    <property type="match status" value="1"/>
</dbReference>
<keyword evidence="11 15" id="KW-1133">Transmembrane helix</keyword>
<dbReference type="InterPro" id="IPR005467">
    <property type="entry name" value="His_kinase_dom"/>
</dbReference>
<evidence type="ECO:0000256" key="5">
    <source>
        <dbReference type="ARBA" id="ARBA00022519"/>
    </source>
</evidence>
<dbReference type="InterPro" id="IPR003594">
    <property type="entry name" value="HATPase_dom"/>
</dbReference>
<dbReference type="PRINTS" id="PR00344">
    <property type="entry name" value="BCTRLSENSOR"/>
</dbReference>
<dbReference type="PANTHER" id="PTHR43047:SF64">
    <property type="entry name" value="HISTIDINE KINASE CONTAINING CHEY-HOMOLOGOUS RECEIVER DOMAIN AND PAS DOMAIN-RELATED"/>
    <property type="match status" value="1"/>
</dbReference>
<accession>A0A223NQH5</accession>
<evidence type="ECO:0000256" key="13">
    <source>
        <dbReference type="PROSITE-ProRule" id="PRU00110"/>
    </source>
</evidence>
<dbReference type="InterPro" id="IPR036890">
    <property type="entry name" value="HATPase_C_sf"/>
</dbReference>
<evidence type="ECO:0000259" key="17">
    <source>
        <dbReference type="PROSITE" id="PS50110"/>
    </source>
</evidence>
<keyword evidence="6 14" id="KW-0597">Phosphoprotein</keyword>
<feature type="domain" description="HPt" evidence="18">
    <location>
        <begin position="732"/>
        <end position="824"/>
    </location>
</feature>
<keyword evidence="4" id="KW-1003">Cell membrane</keyword>
<comment type="catalytic activity">
    <reaction evidence="1">
        <text>ATP + protein L-histidine = ADP + protein N-phospho-L-histidine.</text>
        <dbReference type="EC" id="2.7.13.3"/>
    </reaction>
</comment>
<keyword evidence="10" id="KW-0547">Nucleotide-binding</keyword>
<evidence type="ECO:0000256" key="9">
    <source>
        <dbReference type="ARBA" id="ARBA00022777"/>
    </source>
</evidence>
<dbReference type="GO" id="GO:0005886">
    <property type="term" value="C:plasma membrane"/>
    <property type="evidence" value="ECO:0007669"/>
    <property type="project" value="UniProtKB-SubCell"/>
</dbReference>
<dbReference type="SUPFAM" id="SSF55874">
    <property type="entry name" value="ATPase domain of HSP90 chaperone/DNA topoisomerase II/histidine kinase"/>
    <property type="match status" value="1"/>
</dbReference>
<feature type="domain" description="Histidine kinase" evidence="16">
    <location>
        <begin position="357"/>
        <end position="574"/>
    </location>
</feature>
<dbReference type="InterPro" id="IPR001789">
    <property type="entry name" value="Sig_transdc_resp-reg_receiver"/>
</dbReference>
<feature type="domain" description="Response regulatory" evidence="17">
    <location>
        <begin position="596"/>
        <end position="711"/>
    </location>
</feature>
<keyword evidence="7" id="KW-0808">Transferase</keyword>
<dbReference type="InterPro" id="IPR008207">
    <property type="entry name" value="Sig_transdc_His_kin_Hpt_dom"/>
</dbReference>
<sequence>MHKRSFIGSVKGKIIIAAILACFALFLAWSTSTGAFRGMLNAFERVSAPNEKLRLVNDLSRGMARIDQVQRARSINNPDKYYGFNASKELILKIDTLKSLYPEKSQQVNRLNTLKKLLQDRDRLFVNYLKVREGLIDNKSFSAQVESLNDIVDQSAKQADSMVTTTEKKTSTTTVYPAPAEIDKKDTRGFFNKLFGKKKVKDTDSTNKPFQIVAEELNVKHDTLAKAIQDSLLKGLGQTMRDLEKIQQRKSSLFVNREAVLVKSSSNIIHQIFSILKKVENEVVVQTAENNESARTMVNSSIERISLIMLAFVVLTILLVYFILRDISKINKYRKELELAKDEAEYHSLAKQRFLSNMSHEIRTPLQSIIGYAEMVKHQEHPQQKDIEAIYRSSGHLMQIVNEVLDYNRIISGKFTFASQEFEMVPLLDEVISIISLQADQKGISLKTNYSTGVAASVTGDPFRLKQILFNLLGNAIKFTLQGGVILTVNTQEVEEQLQYQFDVTDTGIGLAAGDIERVFNEFEQAHDDTQNHAGTGLGLPITKELIESQGGSITVKSKPGKGSSFSFNLNFTKAKQAAVKPAPSKKIVQNPATNKVWIIDDDPFILELCSRIFKNNNIACRCFKSPNEILNTPWDTGVKFLLLDIRMPGMSGIELCQLLRQKIPGDIMIYALTAQALPGESQSVLAHGFNGLLMKPFKETELVALVKGEHTIVNTLPEINISAIEKLTMGDQEATAKILARFAADSFNDLEELKTGIEKQEVEKVLLLTHRIAGRTAQAGARELAESFRLAEIELGRDKKFTAKRIEEILTISQKLHTLAIATRDYSFTETV</sequence>